<feature type="signal peptide" evidence="2">
    <location>
        <begin position="1"/>
        <end position="30"/>
    </location>
</feature>
<feature type="region of interest" description="Disordered" evidence="1">
    <location>
        <begin position="143"/>
        <end position="181"/>
    </location>
</feature>
<name>A0A8J5XXW2_DIALT</name>
<accession>A0A8J5XXW2</accession>
<comment type="caution">
    <text evidence="3">The sequence shown here is derived from an EMBL/GenBank/DDBJ whole genome shotgun (WGS) entry which is preliminary data.</text>
</comment>
<feature type="chain" id="PRO_5035183292" description="STI1 domain-containing protein" evidence="2">
    <location>
        <begin position="31"/>
        <end position="181"/>
    </location>
</feature>
<protein>
    <recommendedName>
        <fullName evidence="5">STI1 domain-containing protein</fullName>
    </recommendedName>
</protein>
<reference evidence="3" key="1">
    <citation type="submission" date="2021-05" db="EMBL/GenBank/DDBJ databases">
        <title>The genome of the haptophyte Pavlova lutheri (Diacronema luteri, Pavlovales) - a model for lipid biosynthesis in eukaryotic algae.</title>
        <authorList>
            <person name="Hulatt C.J."/>
            <person name="Posewitz M.C."/>
        </authorList>
    </citation>
    <scope>NUCLEOTIDE SEQUENCE</scope>
    <source>
        <strain evidence="3">NIVA-4/92</strain>
    </source>
</reference>
<evidence type="ECO:0000256" key="1">
    <source>
        <dbReference type="SAM" id="MobiDB-lite"/>
    </source>
</evidence>
<gene>
    <name evidence="3" type="ORF">KFE25_000756</name>
</gene>
<dbReference type="Proteomes" id="UP000751190">
    <property type="component" value="Unassembled WGS sequence"/>
</dbReference>
<keyword evidence="2" id="KW-0732">Signal</keyword>
<evidence type="ECO:0000313" key="3">
    <source>
        <dbReference type="EMBL" id="KAG8467440.1"/>
    </source>
</evidence>
<keyword evidence="4" id="KW-1185">Reference proteome</keyword>
<evidence type="ECO:0000313" key="4">
    <source>
        <dbReference type="Proteomes" id="UP000751190"/>
    </source>
</evidence>
<evidence type="ECO:0008006" key="5">
    <source>
        <dbReference type="Google" id="ProtNLM"/>
    </source>
</evidence>
<evidence type="ECO:0000256" key="2">
    <source>
        <dbReference type="SAM" id="SignalP"/>
    </source>
</evidence>
<sequence>MTTRGNGAAAAGSLLRIGALLVLFASIASAWPFGKPGGEAAGAQQQGGVSMGGAASVGGGLADVSAEELRQAQAMMNDPAAISQMLNQLKDPRFMSQLKESLASPESRRMMQQMGMSMPTEEEIAAAMEKLESPEFHAQLRARAEAAMSQQHEGGKTSASRLSHSKVDQSGQQAATPVLGA</sequence>
<dbReference type="OrthoDB" id="10487329at2759"/>
<organism evidence="3 4">
    <name type="scientific">Diacronema lutheri</name>
    <name type="common">Unicellular marine alga</name>
    <name type="synonym">Monochrysis lutheri</name>
    <dbReference type="NCBI Taxonomy" id="2081491"/>
    <lineage>
        <taxon>Eukaryota</taxon>
        <taxon>Haptista</taxon>
        <taxon>Haptophyta</taxon>
        <taxon>Pavlovophyceae</taxon>
        <taxon>Pavlovales</taxon>
        <taxon>Pavlovaceae</taxon>
        <taxon>Diacronema</taxon>
    </lineage>
</organism>
<proteinExistence type="predicted"/>
<dbReference type="AlphaFoldDB" id="A0A8J5XXW2"/>
<dbReference type="EMBL" id="JAGTXO010000006">
    <property type="protein sequence ID" value="KAG8467440.1"/>
    <property type="molecule type" value="Genomic_DNA"/>
</dbReference>
<feature type="compositionally biased region" description="Polar residues" evidence="1">
    <location>
        <begin position="148"/>
        <end position="175"/>
    </location>
</feature>